<protein>
    <submittedName>
        <fullName evidence="1">Uncharacterized protein</fullName>
    </submittedName>
</protein>
<dbReference type="Proteomes" id="UP000182985">
    <property type="component" value="Unassembled WGS sequence"/>
</dbReference>
<name>A0A1J6I900_9HYPH</name>
<reference evidence="1 2" key="1">
    <citation type="submission" date="2016-10" db="EMBL/GenBank/DDBJ databases">
        <title>The Draft Genome Sequence of the Potato Rhizosphere Bacteria Ochrobactrum sp. IPA7.2.</title>
        <authorList>
            <person name="Gogoleva N.E."/>
            <person name="Khlopko Y.A."/>
            <person name="Burygin G.L."/>
            <person name="Plotnikov A.O."/>
        </authorList>
    </citation>
    <scope>NUCLEOTIDE SEQUENCE [LARGE SCALE GENOMIC DNA]</scope>
    <source>
        <strain evidence="1 2">IPA7.2</strain>
    </source>
</reference>
<sequence>MPFVHCVRFVLFAKAHATIVESHAVDRHGLAGNSNLNISIGISHAKICGAGIESKQFVIALARFGKMLRLRHGLLGEGRKREKRSPDP</sequence>
<comment type="caution">
    <text evidence="1">The sequence shown here is derived from an EMBL/GenBank/DDBJ whole genome shotgun (WGS) entry which is preliminary data.</text>
</comment>
<proteinExistence type="predicted"/>
<dbReference type="AlphaFoldDB" id="A0A1J6I900"/>
<keyword evidence="2" id="KW-1185">Reference proteome</keyword>
<evidence type="ECO:0000313" key="1">
    <source>
        <dbReference type="EMBL" id="OIS94294.1"/>
    </source>
</evidence>
<gene>
    <name evidence="1" type="ORF">BLA27_07230</name>
</gene>
<accession>A0A1J6I900</accession>
<dbReference type="EMBL" id="MOEC01000005">
    <property type="protein sequence ID" value="OIS94294.1"/>
    <property type="molecule type" value="Genomic_DNA"/>
</dbReference>
<organism evidence="1 2">
    <name type="scientific">Brucella cytisi</name>
    <dbReference type="NCBI Taxonomy" id="407152"/>
    <lineage>
        <taxon>Bacteria</taxon>
        <taxon>Pseudomonadati</taxon>
        <taxon>Pseudomonadota</taxon>
        <taxon>Alphaproteobacteria</taxon>
        <taxon>Hyphomicrobiales</taxon>
        <taxon>Brucellaceae</taxon>
        <taxon>Brucella/Ochrobactrum group</taxon>
        <taxon>Brucella</taxon>
    </lineage>
</organism>
<evidence type="ECO:0000313" key="2">
    <source>
        <dbReference type="Proteomes" id="UP000182985"/>
    </source>
</evidence>